<dbReference type="EMBL" id="JAENIJ010000042">
    <property type="protein sequence ID" value="MBK1884301.1"/>
    <property type="molecule type" value="Genomic_DNA"/>
</dbReference>
<evidence type="ECO:0000313" key="2">
    <source>
        <dbReference type="Proteomes" id="UP000603141"/>
    </source>
</evidence>
<keyword evidence="2" id="KW-1185">Reference proteome</keyword>
<proteinExistence type="predicted"/>
<comment type="caution">
    <text evidence="1">The sequence shown here is derived from an EMBL/GenBank/DDBJ whole genome shotgun (WGS) entry which is preliminary data.</text>
</comment>
<reference evidence="1" key="1">
    <citation type="submission" date="2021-01" db="EMBL/GenBank/DDBJ databases">
        <title>Modified the classification status of verrucomicrobia.</title>
        <authorList>
            <person name="Feng X."/>
        </authorList>
    </citation>
    <scope>NUCLEOTIDE SEQUENCE</scope>
    <source>
        <strain evidence="1">KCTC 22041</strain>
    </source>
</reference>
<evidence type="ECO:0000313" key="1">
    <source>
        <dbReference type="EMBL" id="MBK1884301.1"/>
    </source>
</evidence>
<accession>A0A934VSH2</accession>
<dbReference type="Proteomes" id="UP000603141">
    <property type="component" value="Unassembled WGS sequence"/>
</dbReference>
<organism evidence="1 2">
    <name type="scientific">Luteolibacter pohnpeiensis</name>
    <dbReference type="NCBI Taxonomy" id="454153"/>
    <lineage>
        <taxon>Bacteria</taxon>
        <taxon>Pseudomonadati</taxon>
        <taxon>Verrucomicrobiota</taxon>
        <taxon>Verrucomicrobiia</taxon>
        <taxon>Verrucomicrobiales</taxon>
        <taxon>Verrucomicrobiaceae</taxon>
        <taxon>Luteolibacter</taxon>
    </lineage>
</organism>
<name>A0A934VSH2_9BACT</name>
<gene>
    <name evidence="1" type="ORF">JIN85_17915</name>
</gene>
<protein>
    <submittedName>
        <fullName evidence="1">Uncharacterized protein</fullName>
    </submittedName>
</protein>
<sequence>MHGYLILKREDLENESLNGNLQMFISQSTKDRVIAVAEKFLRVYWNEENNRYLNPAYPPDIYYDEEDQRFNVEFNTGFPEVGTIIVLDKTAEHGNIELQGAITLDDPPIKNRLVEHCKLYDYGEFVELMHRYGMDYDSRKDR</sequence>
<dbReference type="RefSeq" id="WP_200273355.1">
    <property type="nucleotide sequence ID" value="NZ_JAENIJ010000042.1"/>
</dbReference>
<dbReference type="AlphaFoldDB" id="A0A934VSH2"/>